<keyword evidence="9" id="KW-1185">Reference proteome</keyword>
<name>A0ABV9P9A1_9FLAO</name>
<reference evidence="9" key="1">
    <citation type="journal article" date="2019" name="Int. J. Syst. Evol. Microbiol.">
        <title>The Global Catalogue of Microorganisms (GCM) 10K type strain sequencing project: providing services to taxonomists for standard genome sequencing and annotation.</title>
        <authorList>
            <consortium name="The Broad Institute Genomics Platform"/>
            <consortium name="The Broad Institute Genome Sequencing Center for Infectious Disease"/>
            <person name="Wu L."/>
            <person name="Ma J."/>
        </authorList>
    </citation>
    <scope>NUCLEOTIDE SEQUENCE [LARGE SCALE GENOMIC DNA]</scope>
    <source>
        <strain evidence="9">CCUG 50349</strain>
    </source>
</reference>
<sequence>MKQQEFITLIKPFKDKLFRLAKRMLVSNEEAEDATQEVLLKLWKADTTKFKSIEAMAMTMTKNYCLDQLKAKRSDNISLVHSNYSDNSSLEKQVIAKDDLNIVEKIINTLPEQQRIIVQLREIEEYEFAEIAKIVDMNETAIRVALSRARKTIREKFSQL</sequence>
<dbReference type="SUPFAM" id="SSF88659">
    <property type="entry name" value="Sigma3 and sigma4 domains of RNA polymerase sigma factors"/>
    <property type="match status" value="1"/>
</dbReference>
<dbReference type="PANTHER" id="PTHR43133:SF8">
    <property type="entry name" value="RNA POLYMERASE SIGMA FACTOR HI_1459-RELATED"/>
    <property type="match status" value="1"/>
</dbReference>
<evidence type="ECO:0000313" key="9">
    <source>
        <dbReference type="Proteomes" id="UP001595885"/>
    </source>
</evidence>
<dbReference type="Gene3D" id="1.10.10.10">
    <property type="entry name" value="Winged helix-like DNA-binding domain superfamily/Winged helix DNA-binding domain"/>
    <property type="match status" value="1"/>
</dbReference>
<dbReference type="EMBL" id="JBHSGW010000026">
    <property type="protein sequence ID" value="MFC4740564.1"/>
    <property type="molecule type" value="Genomic_DNA"/>
</dbReference>
<evidence type="ECO:0000256" key="3">
    <source>
        <dbReference type="ARBA" id="ARBA00023082"/>
    </source>
</evidence>
<dbReference type="PANTHER" id="PTHR43133">
    <property type="entry name" value="RNA POLYMERASE ECF-TYPE SIGMA FACTO"/>
    <property type="match status" value="1"/>
</dbReference>
<dbReference type="InterPro" id="IPR039425">
    <property type="entry name" value="RNA_pol_sigma-70-like"/>
</dbReference>
<dbReference type="Pfam" id="PF08281">
    <property type="entry name" value="Sigma70_r4_2"/>
    <property type="match status" value="1"/>
</dbReference>
<evidence type="ECO:0000313" key="8">
    <source>
        <dbReference type="EMBL" id="MFC4740564.1"/>
    </source>
</evidence>
<evidence type="ECO:0000256" key="4">
    <source>
        <dbReference type="ARBA" id="ARBA00023125"/>
    </source>
</evidence>
<evidence type="ECO:0000259" key="6">
    <source>
        <dbReference type="Pfam" id="PF04542"/>
    </source>
</evidence>
<dbReference type="InterPro" id="IPR007627">
    <property type="entry name" value="RNA_pol_sigma70_r2"/>
</dbReference>
<feature type="domain" description="RNA polymerase sigma-70 region 2" evidence="6">
    <location>
        <begin position="9"/>
        <end position="73"/>
    </location>
</feature>
<keyword evidence="3" id="KW-0731">Sigma factor</keyword>
<dbReference type="RefSeq" id="WP_379742197.1">
    <property type="nucleotide sequence ID" value="NZ_JBHSGW010000026.1"/>
</dbReference>
<evidence type="ECO:0000259" key="7">
    <source>
        <dbReference type="Pfam" id="PF08281"/>
    </source>
</evidence>
<gene>
    <name evidence="8" type="ORF">ACFO3U_11235</name>
</gene>
<evidence type="ECO:0000256" key="5">
    <source>
        <dbReference type="ARBA" id="ARBA00023163"/>
    </source>
</evidence>
<accession>A0ABV9P9A1</accession>
<organism evidence="8 9">
    <name type="scientific">Flavobacterium ponti</name>
    <dbReference type="NCBI Taxonomy" id="665133"/>
    <lineage>
        <taxon>Bacteria</taxon>
        <taxon>Pseudomonadati</taxon>
        <taxon>Bacteroidota</taxon>
        <taxon>Flavobacteriia</taxon>
        <taxon>Flavobacteriales</taxon>
        <taxon>Flavobacteriaceae</taxon>
        <taxon>Flavobacterium</taxon>
    </lineage>
</organism>
<dbReference type="InterPro" id="IPR014284">
    <property type="entry name" value="RNA_pol_sigma-70_dom"/>
</dbReference>
<comment type="similarity">
    <text evidence="1">Belongs to the sigma-70 factor family. ECF subfamily.</text>
</comment>
<evidence type="ECO:0000256" key="1">
    <source>
        <dbReference type="ARBA" id="ARBA00010641"/>
    </source>
</evidence>
<dbReference type="InterPro" id="IPR013249">
    <property type="entry name" value="RNA_pol_sigma70_r4_t2"/>
</dbReference>
<protein>
    <submittedName>
        <fullName evidence="8">RNA polymerase sigma factor</fullName>
    </submittedName>
</protein>
<keyword evidence="2" id="KW-0805">Transcription regulation</keyword>
<dbReference type="CDD" id="cd06171">
    <property type="entry name" value="Sigma70_r4"/>
    <property type="match status" value="1"/>
</dbReference>
<keyword evidence="4" id="KW-0238">DNA-binding</keyword>
<dbReference type="InterPro" id="IPR036388">
    <property type="entry name" value="WH-like_DNA-bd_sf"/>
</dbReference>
<dbReference type="NCBIfam" id="TIGR02937">
    <property type="entry name" value="sigma70-ECF"/>
    <property type="match status" value="1"/>
</dbReference>
<dbReference type="Gene3D" id="1.10.1740.10">
    <property type="match status" value="1"/>
</dbReference>
<dbReference type="Proteomes" id="UP001595885">
    <property type="component" value="Unassembled WGS sequence"/>
</dbReference>
<comment type="caution">
    <text evidence="8">The sequence shown here is derived from an EMBL/GenBank/DDBJ whole genome shotgun (WGS) entry which is preliminary data.</text>
</comment>
<proteinExistence type="inferred from homology"/>
<dbReference type="InterPro" id="IPR013324">
    <property type="entry name" value="RNA_pol_sigma_r3/r4-like"/>
</dbReference>
<dbReference type="SUPFAM" id="SSF88946">
    <property type="entry name" value="Sigma2 domain of RNA polymerase sigma factors"/>
    <property type="match status" value="1"/>
</dbReference>
<keyword evidence="5" id="KW-0804">Transcription</keyword>
<feature type="domain" description="RNA polymerase sigma factor 70 region 4 type 2" evidence="7">
    <location>
        <begin position="101"/>
        <end position="152"/>
    </location>
</feature>
<dbReference type="Pfam" id="PF04542">
    <property type="entry name" value="Sigma70_r2"/>
    <property type="match status" value="1"/>
</dbReference>
<dbReference type="InterPro" id="IPR013325">
    <property type="entry name" value="RNA_pol_sigma_r2"/>
</dbReference>
<evidence type="ECO:0000256" key="2">
    <source>
        <dbReference type="ARBA" id="ARBA00023015"/>
    </source>
</evidence>